<gene>
    <name evidence="1" type="ORF">PCL_08912</name>
</gene>
<sequence length="128" mass="13733">MNTDASRGVQQLRSCAARPAQSHKAATPGQFIPHSTSTRLVSWTPWDIHGGFASPFGGPGKVPTFIPDCGSPITPGDGKATLNWDRDRLSPGMDVDRRRMLEVRLCMGARPASVDFAESLSAQVVADE</sequence>
<comment type="caution">
    <text evidence="1">The sequence shown here is derived from an EMBL/GenBank/DDBJ whole genome shotgun (WGS) entry which is preliminary data.</text>
</comment>
<organism evidence="1 2">
    <name type="scientific">Purpureocillium lilacinum</name>
    <name type="common">Paecilomyces lilacinus</name>
    <dbReference type="NCBI Taxonomy" id="33203"/>
    <lineage>
        <taxon>Eukaryota</taxon>
        <taxon>Fungi</taxon>
        <taxon>Dikarya</taxon>
        <taxon>Ascomycota</taxon>
        <taxon>Pezizomycotina</taxon>
        <taxon>Sordariomycetes</taxon>
        <taxon>Hypocreomycetidae</taxon>
        <taxon>Hypocreales</taxon>
        <taxon>Ophiocordycipitaceae</taxon>
        <taxon>Purpureocillium</taxon>
    </lineage>
</organism>
<proteinExistence type="predicted"/>
<reference evidence="1 2" key="1">
    <citation type="journal article" date="2016" name="Front. Microbiol.">
        <title>Genome and transcriptome sequences reveal the specific parasitism of the nematophagous Purpureocillium lilacinum 36-1.</title>
        <authorList>
            <person name="Xie J."/>
            <person name="Li S."/>
            <person name="Mo C."/>
            <person name="Xiao X."/>
            <person name="Peng D."/>
            <person name="Wang G."/>
            <person name="Xiao Y."/>
        </authorList>
    </citation>
    <scope>NUCLEOTIDE SEQUENCE [LARGE SCALE GENOMIC DNA]</scope>
    <source>
        <strain evidence="1 2">36-1</strain>
    </source>
</reference>
<accession>A0A2U3EGJ0</accession>
<protein>
    <submittedName>
        <fullName evidence="1">Uncharacterized protein</fullName>
    </submittedName>
</protein>
<dbReference type="Proteomes" id="UP000245956">
    <property type="component" value="Unassembled WGS sequence"/>
</dbReference>
<dbReference type="EMBL" id="LCWV01000004">
    <property type="protein sequence ID" value="PWI73636.1"/>
    <property type="molecule type" value="Genomic_DNA"/>
</dbReference>
<evidence type="ECO:0000313" key="1">
    <source>
        <dbReference type="EMBL" id="PWI73636.1"/>
    </source>
</evidence>
<dbReference type="AlphaFoldDB" id="A0A2U3EGJ0"/>
<evidence type="ECO:0000313" key="2">
    <source>
        <dbReference type="Proteomes" id="UP000245956"/>
    </source>
</evidence>
<name>A0A2U3EGJ0_PURLI</name>